<accession>A0ABS9ISW7</accession>
<evidence type="ECO:0000313" key="6">
    <source>
        <dbReference type="Proteomes" id="UP001200110"/>
    </source>
</evidence>
<dbReference type="NCBIfam" id="NF005899">
    <property type="entry name" value="PRK07869.1"/>
    <property type="match status" value="1"/>
</dbReference>
<dbReference type="PANTHER" id="PTHR11895">
    <property type="entry name" value="TRANSAMIDASE"/>
    <property type="match status" value="1"/>
</dbReference>
<comment type="similarity">
    <text evidence="2">Belongs to the amidase family.</text>
</comment>
<dbReference type="Pfam" id="PF01425">
    <property type="entry name" value="Amidase"/>
    <property type="match status" value="1"/>
</dbReference>
<evidence type="ECO:0000256" key="1">
    <source>
        <dbReference type="ARBA" id="ARBA00001311"/>
    </source>
</evidence>
<organism evidence="5 6">
    <name type="scientific">Gordonia liuliyuniae</name>
    <dbReference type="NCBI Taxonomy" id="2911517"/>
    <lineage>
        <taxon>Bacteria</taxon>
        <taxon>Bacillati</taxon>
        <taxon>Actinomycetota</taxon>
        <taxon>Actinomycetes</taxon>
        <taxon>Mycobacteriales</taxon>
        <taxon>Gordoniaceae</taxon>
        <taxon>Gordonia</taxon>
    </lineage>
</organism>
<dbReference type="GO" id="GO:0004040">
    <property type="term" value="F:amidase activity"/>
    <property type="evidence" value="ECO:0007669"/>
    <property type="project" value="UniProtKB-EC"/>
</dbReference>
<keyword evidence="6" id="KW-1185">Reference proteome</keyword>
<dbReference type="RefSeq" id="WP_236997854.1">
    <property type="nucleotide sequence ID" value="NZ_JAKKOR010000007.1"/>
</dbReference>
<dbReference type="InterPro" id="IPR020556">
    <property type="entry name" value="Amidase_CS"/>
</dbReference>
<gene>
    <name evidence="5" type="ORF">L5G33_09055</name>
</gene>
<dbReference type="SUPFAM" id="SSF75304">
    <property type="entry name" value="Amidase signature (AS) enzymes"/>
    <property type="match status" value="1"/>
</dbReference>
<reference evidence="5 6" key="1">
    <citation type="submission" date="2022-01" db="EMBL/GenBank/DDBJ databases">
        <authorList>
            <person name="Huang Y."/>
        </authorList>
    </citation>
    <scope>NUCLEOTIDE SEQUENCE [LARGE SCALE GENOMIC DNA]</scope>
    <source>
        <strain evidence="5 6">HY366</strain>
    </source>
</reference>
<comment type="caution">
    <text evidence="5">The sequence shown here is derived from an EMBL/GenBank/DDBJ whole genome shotgun (WGS) entry which is preliminary data.</text>
</comment>
<sequence length="468" mass="49294">MKHVHAFGDDVLGNLDALGVAERIATGEVSAAEALDAALARLDRVEPQLSALAVDDRERARARTEGEFHGVFAGVPSAIKNNTAFAGLPTRNGSAATGDVPAASDEPFSREFVGAGFNVIGATTTPAFGLTATTEFADRGPTRNPWDTDFSSGGSSGGAAALVASGVLPIAHGNDGGGSIRIPAAACGLFGLKPSRGRTAPAAMGEKLPIDLISNGVLTRSVRDSAAFLADVESRRDSGSLPPVGSVEGPGSRRLRVALVNTPITGRLLDAPTDTALNDAAELLESMGHRVETIPLPVDRSFVDDFSDYWAMMAFGIDRFGGKTVGAGFDRSQLDPFTQALSARFFRHFYRLPFALRRLNKATAAFRDLCERFDVVLSPTLAHTTPKIGYLSPTDDFDEVFDKLIGYVSFTPANNVSGTPAVTLPFGSTPDGLPVAIHFSADVGAERTLLELSYEVEAARPFARIQDA</sequence>
<feature type="domain" description="Amidase" evidence="4">
    <location>
        <begin position="33"/>
        <end position="450"/>
    </location>
</feature>
<dbReference type="PANTHER" id="PTHR11895:SF7">
    <property type="entry name" value="GLUTAMYL-TRNA(GLN) AMIDOTRANSFERASE SUBUNIT A, MITOCHONDRIAL"/>
    <property type="match status" value="1"/>
</dbReference>
<evidence type="ECO:0000313" key="5">
    <source>
        <dbReference type="EMBL" id="MCF8588612.1"/>
    </source>
</evidence>
<protein>
    <recommendedName>
        <fullName evidence="3">amidase</fullName>
        <ecNumber evidence="3">3.5.1.4</ecNumber>
    </recommendedName>
</protein>
<evidence type="ECO:0000256" key="3">
    <source>
        <dbReference type="ARBA" id="ARBA00012922"/>
    </source>
</evidence>
<dbReference type="InterPro" id="IPR023631">
    <property type="entry name" value="Amidase_dom"/>
</dbReference>
<dbReference type="Gene3D" id="3.90.1300.10">
    <property type="entry name" value="Amidase signature (AS) domain"/>
    <property type="match status" value="1"/>
</dbReference>
<dbReference type="EMBL" id="JAKKOR010000007">
    <property type="protein sequence ID" value="MCF8588612.1"/>
    <property type="molecule type" value="Genomic_DNA"/>
</dbReference>
<evidence type="ECO:0000259" key="4">
    <source>
        <dbReference type="Pfam" id="PF01425"/>
    </source>
</evidence>
<dbReference type="PROSITE" id="PS00571">
    <property type="entry name" value="AMIDASES"/>
    <property type="match status" value="1"/>
</dbReference>
<evidence type="ECO:0000256" key="2">
    <source>
        <dbReference type="ARBA" id="ARBA00009199"/>
    </source>
</evidence>
<dbReference type="InterPro" id="IPR000120">
    <property type="entry name" value="Amidase"/>
</dbReference>
<comment type="catalytic activity">
    <reaction evidence="1">
        <text>a monocarboxylic acid amide + H2O = a monocarboxylate + NH4(+)</text>
        <dbReference type="Rhea" id="RHEA:12020"/>
        <dbReference type="ChEBI" id="CHEBI:15377"/>
        <dbReference type="ChEBI" id="CHEBI:28938"/>
        <dbReference type="ChEBI" id="CHEBI:35757"/>
        <dbReference type="ChEBI" id="CHEBI:83628"/>
        <dbReference type="EC" id="3.5.1.4"/>
    </reaction>
</comment>
<dbReference type="Proteomes" id="UP001200110">
    <property type="component" value="Unassembled WGS sequence"/>
</dbReference>
<proteinExistence type="inferred from homology"/>
<dbReference type="EC" id="3.5.1.4" evidence="3"/>
<dbReference type="InterPro" id="IPR036928">
    <property type="entry name" value="AS_sf"/>
</dbReference>
<keyword evidence="5" id="KW-0378">Hydrolase</keyword>
<name>A0ABS9ISW7_9ACTN</name>